<organism evidence="1">
    <name type="scientific">marine sediment metagenome</name>
    <dbReference type="NCBI Taxonomy" id="412755"/>
    <lineage>
        <taxon>unclassified sequences</taxon>
        <taxon>metagenomes</taxon>
        <taxon>ecological metagenomes</taxon>
    </lineage>
</organism>
<accession>X1PIJ7</accession>
<dbReference type="EMBL" id="BARV01031853">
    <property type="protein sequence ID" value="GAI42336.1"/>
    <property type="molecule type" value="Genomic_DNA"/>
</dbReference>
<proteinExistence type="predicted"/>
<dbReference type="AlphaFoldDB" id="X1PIJ7"/>
<evidence type="ECO:0000313" key="1">
    <source>
        <dbReference type="EMBL" id="GAI42336.1"/>
    </source>
</evidence>
<comment type="caution">
    <text evidence="1">The sequence shown here is derived from an EMBL/GenBank/DDBJ whole genome shotgun (WGS) entry which is preliminary data.</text>
</comment>
<feature type="non-terminal residue" evidence="1">
    <location>
        <position position="207"/>
    </location>
</feature>
<sequence>MKKNMNRKMKLVLTLAICVLFVAVAYSSAVAKKPPKPKDKPDMDWDYWTNPPQMFAIPDGNVGIGTVSPSEKLEVDGNIAVSGTVDGVDISAHEANPSAHHTKTTDASELTIGTLDDARLSSNVPLKNAANVFTANQDIIGSSIDLRLSSTSGLGPRITMNTLQNVGSGSTIGAIYFKRLGVANAVAVIHADAGSVSNAGELAFRTA</sequence>
<gene>
    <name evidence="1" type="ORF">S06H3_50320</name>
</gene>
<reference evidence="1" key="1">
    <citation type="journal article" date="2014" name="Front. Microbiol.">
        <title>High frequency of phylogenetically diverse reductive dehalogenase-homologous genes in deep subseafloor sedimentary metagenomes.</title>
        <authorList>
            <person name="Kawai M."/>
            <person name="Futagami T."/>
            <person name="Toyoda A."/>
            <person name="Takaki Y."/>
            <person name="Nishi S."/>
            <person name="Hori S."/>
            <person name="Arai W."/>
            <person name="Tsubouchi T."/>
            <person name="Morono Y."/>
            <person name="Uchiyama I."/>
            <person name="Ito T."/>
            <person name="Fujiyama A."/>
            <person name="Inagaki F."/>
            <person name="Takami H."/>
        </authorList>
    </citation>
    <scope>NUCLEOTIDE SEQUENCE</scope>
    <source>
        <strain evidence="1">Expedition CK06-06</strain>
    </source>
</reference>
<name>X1PIJ7_9ZZZZ</name>
<protein>
    <submittedName>
        <fullName evidence="1">Uncharacterized protein</fullName>
    </submittedName>
</protein>